<dbReference type="Pfam" id="PF01613">
    <property type="entry name" value="Flavin_Reduct"/>
    <property type="match status" value="1"/>
</dbReference>
<accession>A0AAW4MZA4</accession>
<dbReference type="PANTHER" id="PTHR43567">
    <property type="entry name" value="FLAVOREDOXIN-RELATED-RELATED"/>
    <property type="match status" value="1"/>
</dbReference>
<evidence type="ECO:0000259" key="3">
    <source>
        <dbReference type="SMART" id="SM00903"/>
    </source>
</evidence>
<feature type="domain" description="Flavin reductase like" evidence="3">
    <location>
        <begin position="9"/>
        <end position="154"/>
    </location>
</feature>
<keyword evidence="7" id="KW-1185">Reference proteome</keyword>
<evidence type="ECO:0000313" key="7">
    <source>
        <dbReference type="Proteomes" id="UP001197492"/>
    </source>
</evidence>
<dbReference type="AlphaFoldDB" id="A0AAW4MZA4"/>
<evidence type="ECO:0000256" key="1">
    <source>
        <dbReference type="ARBA" id="ARBA00001917"/>
    </source>
</evidence>
<dbReference type="EMBL" id="JAHOEL010000013">
    <property type="protein sequence ID" value="MBV3392286.1"/>
    <property type="molecule type" value="Genomic_DNA"/>
</dbReference>
<dbReference type="RefSeq" id="WP_217747219.1">
    <property type="nucleotide sequence ID" value="NZ_JAHOEB010000013.1"/>
</dbReference>
<proteinExistence type="predicted"/>
<evidence type="ECO:0000313" key="6">
    <source>
        <dbReference type="Proteomes" id="UP001196408"/>
    </source>
</evidence>
<gene>
    <name evidence="4" type="ORF">KSV97_03090</name>
    <name evidence="5" type="ORF">KSW06_03270</name>
</gene>
<reference evidence="4 7" key="1">
    <citation type="submission" date="2021-06" db="EMBL/GenBank/DDBJ databases">
        <title>Collection of gut derived symbiotic bacterial strains cultured from healthy donors.</title>
        <authorList>
            <person name="Lin H."/>
            <person name="Littmann E."/>
            <person name="Pamer E.G."/>
        </authorList>
    </citation>
    <scope>NUCLEOTIDE SEQUENCE</scope>
    <source>
        <strain evidence="5 7">MSK.21.70</strain>
        <strain evidence="4">MSK.21.82</strain>
    </source>
</reference>
<sequence length="186" mass="20669">MRKDFGARALTYPQPVYMIGSFDKNDHPDLMNAAWGGISDTMEISLSLSSGHKTVQNILKTQAFTVSIADEDHVVECDYVGVVSGHKEPNKLEKAGFTYTPSSKVHAPIINELPICLECRLKDYDLDTEIMKGEIVNVSVDERVLDETGRVDVSKVKPITFDPFNNQYVGLGKIVGRAFKDGFKLK</sequence>
<dbReference type="GO" id="GO:0010181">
    <property type="term" value="F:FMN binding"/>
    <property type="evidence" value="ECO:0007669"/>
    <property type="project" value="InterPro"/>
</dbReference>
<comment type="caution">
    <text evidence="4">The sequence shown here is derived from an EMBL/GenBank/DDBJ whole genome shotgun (WGS) entry which is preliminary data.</text>
</comment>
<dbReference type="Proteomes" id="UP001197492">
    <property type="component" value="Unassembled WGS sequence"/>
</dbReference>
<comment type="cofactor">
    <cofactor evidence="1">
        <name>FMN</name>
        <dbReference type="ChEBI" id="CHEBI:58210"/>
    </cofactor>
</comment>
<dbReference type="Proteomes" id="UP001196408">
    <property type="component" value="Unassembled WGS sequence"/>
</dbReference>
<protein>
    <submittedName>
        <fullName evidence="4">Flavin reductase family protein</fullName>
    </submittedName>
</protein>
<dbReference type="SMART" id="SM00903">
    <property type="entry name" value="Flavin_Reduct"/>
    <property type="match status" value="1"/>
</dbReference>
<name>A0AAW4MZA4_9FIRM</name>
<evidence type="ECO:0000313" key="4">
    <source>
        <dbReference type="EMBL" id="MBV3382228.1"/>
    </source>
</evidence>
<organism evidence="4 6">
    <name type="scientific">Catenibacterium mitsuokai</name>
    <dbReference type="NCBI Taxonomy" id="100886"/>
    <lineage>
        <taxon>Bacteria</taxon>
        <taxon>Bacillati</taxon>
        <taxon>Bacillota</taxon>
        <taxon>Erysipelotrichia</taxon>
        <taxon>Erysipelotrichales</taxon>
        <taxon>Coprobacillaceae</taxon>
        <taxon>Catenibacterium</taxon>
    </lineage>
</organism>
<dbReference type="InterPro" id="IPR002563">
    <property type="entry name" value="Flavin_Rdtase-like_dom"/>
</dbReference>
<dbReference type="EMBL" id="JAHOEF010000012">
    <property type="protein sequence ID" value="MBV3382228.1"/>
    <property type="molecule type" value="Genomic_DNA"/>
</dbReference>
<dbReference type="InterPro" id="IPR052174">
    <property type="entry name" value="Flavoredoxin"/>
</dbReference>
<evidence type="ECO:0000256" key="2">
    <source>
        <dbReference type="ARBA" id="ARBA00022630"/>
    </source>
</evidence>
<dbReference type="PANTHER" id="PTHR43567:SF1">
    <property type="entry name" value="FLAVOREDOXIN"/>
    <property type="match status" value="1"/>
</dbReference>
<evidence type="ECO:0000313" key="5">
    <source>
        <dbReference type="EMBL" id="MBV3392286.1"/>
    </source>
</evidence>
<keyword evidence="2" id="KW-0285">Flavoprotein</keyword>